<proteinExistence type="predicted"/>
<reference evidence="2" key="1">
    <citation type="submission" date="2018-03" db="EMBL/GenBank/DDBJ databases">
        <title>Ecological and genomic features of two cosmopolitan and abundant freshwater picocyanobacteria.</title>
        <authorList>
            <person name="Cabello-Yeves P.J."/>
            <person name="Picazo A."/>
            <person name="Camacho A."/>
            <person name="Callieri C."/>
            <person name="Rosselli R."/>
            <person name="Roda-Garcia J."/>
            <person name="Coutinho F.H."/>
            <person name="Rodriguez-Valera F."/>
        </authorList>
    </citation>
    <scope>NUCLEOTIDE SEQUENCE [LARGE SCALE GENOMIC DNA]</scope>
    <source>
        <strain evidence="2">Tous</strain>
    </source>
</reference>
<name>A0A2P7EBR2_9SYNE</name>
<organism evidence="1 2">
    <name type="scientific">Synechococcus lacustris str. Tous</name>
    <dbReference type="NCBI Taxonomy" id="1910958"/>
    <lineage>
        <taxon>Bacteria</taxon>
        <taxon>Bacillati</taxon>
        <taxon>Cyanobacteriota</taxon>
        <taxon>Cyanophyceae</taxon>
        <taxon>Synechococcales</taxon>
        <taxon>Synechococcaceae</taxon>
        <taxon>Synechococcus</taxon>
    </lineage>
</organism>
<dbReference type="EMBL" id="PXVC01000092">
    <property type="protein sequence ID" value="PSI00644.1"/>
    <property type="molecule type" value="Genomic_DNA"/>
</dbReference>
<evidence type="ECO:0000313" key="1">
    <source>
        <dbReference type="EMBL" id="PSI00644.1"/>
    </source>
</evidence>
<gene>
    <name evidence="1" type="ORF">C7K08_12065</name>
</gene>
<dbReference type="SUPFAM" id="SSF53335">
    <property type="entry name" value="S-adenosyl-L-methionine-dependent methyltransferases"/>
    <property type="match status" value="1"/>
</dbReference>
<dbReference type="AlphaFoldDB" id="A0A2P7EBR2"/>
<dbReference type="Proteomes" id="UP000240206">
    <property type="component" value="Unassembled WGS sequence"/>
</dbReference>
<comment type="caution">
    <text evidence="1">The sequence shown here is derived from an EMBL/GenBank/DDBJ whole genome shotgun (WGS) entry which is preliminary data.</text>
</comment>
<protein>
    <recommendedName>
        <fullName evidence="3">Methyltransferase domain-containing protein</fullName>
    </recommendedName>
</protein>
<dbReference type="Gene3D" id="3.40.50.150">
    <property type="entry name" value="Vaccinia Virus protein VP39"/>
    <property type="match status" value="1"/>
</dbReference>
<keyword evidence="2" id="KW-1185">Reference proteome</keyword>
<sequence>MTNWNYFDDDHHYVDVLHNRLKQGILMDSCSTLARLLLDQPNLPSSIHILDIGSGPGHYYPHFRRIFDTSLDSYTGLDLVEANITNGCQFFSGDPTVSFIHGDILEPLAISPLVNIALSANTLPHLPSIEPVVSNILKSNISICAFRMLIGSDIVISKKLVGSATGFESLSTAVYQHNNIYSLDYIKSLFGPSWRISVHQDFQDLDRLEKHQQDVAYASAADSYSRVSRPVGNLVFKGDLYMPWKILLLSKENA</sequence>
<dbReference type="InterPro" id="IPR029063">
    <property type="entry name" value="SAM-dependent_MTases_sf"/>
</dbReference>
<evidence type="ECO:0000313" key="2">
    <source>
        <dbReference type="Proteomes" id="UP000240206"/>
    </source>
</evidence>
<accession>A0A2P7EBR2</accession>
<evidence type="ECO:0008006" key="3">
    <source>
        <dbReference type="Google" id="ProtNLM"/>
    </source>
</evidence>